<keyword evidence="1" id="KW-0614">Plasmid</keyword>
<sequence>MNDVKELIKMRNTFREAADIIDELLDLKEKENNGQDVKKELESVIGRFAIKMLELNSLQ</sequence>
<proteinExistence type="predicted"/>
<evidence type="ECO:0000313" key="2">
    <source>
        <dbReference type="Proteomes" id="UP000324646"/>
    </source>
</evidence>
<name>A0A5C0SJ30_CRATE</name>
<protein>
    <submittedName>
        <fullName evidence="1">Uncharacterized protein</fullName>
    </submittedName>
</protein>
<geneLocation type="plasmid" evidence="2">
    <name>pct01</name>
</geneLocation>
<dbReference type="AlphaFoldDB" id="A0A5C0SJ30"/>
<reference evidence="1 2" key="1">
    <citation type="submission" date="2019-07" db="EMBL/GenBank/DDBJ databases">
        <title>Complete genome of Crassaminicella thermophila SY095.</title>
        <authorList>
            <person name="Li X."/>
        </authorList>
    </citation>
    <scope>NUCLEOTIDE SEQUENCE [LARGE SCALE GENOMIC DNA]</scope>
    <source>
        <strain evidence="1 2">SY095</strain>
        <plasmid evidence="2">pct01</plasmid>
    </source>
</reference>
<evidence type="ECO:0000313" key="1">
    <source>
        <dbReference type="EMBL" id="QEK13716.1"/>
    </source>
</evidence>
<dbReference type="KEGG" id="crs:FQB35_15420"/>
<dbReference type="OrthoDB" id="2084955at2"/>
<organism evidence="1 2">
    <name type="scientific">Crassaminicella thermophila</name>
    <dbReference type="NCBI Taxonomy" id="2599308"/>
    <lineage>
        <taxon>Bacteria</taxon>
        <taxon>Bacillati</taxon>
        <taxon>Bacillota</taxon>
        <taxon>Clostridia</taxon>
        <taxon>Eubacteriales</taxon>
        <taxon>Clostridiaceae</taxon>
        <taxon>Crassaminicella</taxon>
    </lineage>
</organism>
<accession>A0A5C0SJ30</accession>
<dbReference type="RefSeq" id="WP_148810888.1">
    <property type="nucleotide sequence ID" value="NZ_CP042244.1"/>
</dbReference>
<gene>
    <name evidence="1" type="ORF">FQB35_15420</name>
</gene>
<keyword evidence="2" id="KW-1185">Reference proteome</keyword>
<dbReference type="EMBL" id="CP042244">
    <property type="protein sequence ID" value="QEK13716.1"/>
    <property type="molecule type" value="Genomic_DNA"/>
</dbReference>
<dbReference type="Proteomes" id="UP000324646">
    <property type="component" value="Plasmid pCT01"/>
</dbReference>